<evidence type="ECO:0008006" key="4">
    <source>
        <dbReference type="Google" id="ProtNLM"/>
    </source>
</evidence>
<dbReference type="AlphaFoldDB" id="A0A9D2IZE7"/>
<sequence length="338" mass="35839">MKRLSALVVCALAALLLAGCSERTYTGTLTAPGDGAARTFTLQGDEGTVFSVKVAENVPVVAWPEGTEPGDLYSGNWPALRLSVKGRTSLFGVEPVTLEASSVQIDAAQQPEGMTLADGTSLSVWQASFDREYCAPDGTVLLEERLGSEAADAIESVAGLSEEAKENILGFYEAQGILYDLPAQLEKAHAAYKAEGEDFELYTLGQEVNLCAENSSTLWLVTKVTLPLGGRVVTEEPLCAAFDKATGEALGPDELFTCTGNELAAALLNAAGITDEPKRSELLAAFDESRVVFRGEALEVFFPKGAVPGEETALILGLDYTDEVKALLQPRALPQRAT</sequence>
<dbReference type="EMBL" id="DXBV01000063">
    <property type="protein sequence ID" value="HIZ30908.1"/>
    <property type="molecule type" value="Genomic_DNA"/>
</dbReference>
<evidence type="ECO:0000313" key="3">
    <source>
        <dbReference type="Proteomes" id="UP000824035"/>
    </source>
</evidence>
<evidence type="ECO:0000256" key="1">
    <source>
        <dbReference type="SAM" id="SignalP"/>
    </source>
</evidence>
<feature type="signal peptide" evidence="1">
    <location>
        <begin position="1"/>
        <end position="26"/>
    </location>
</feature>
<protein>
    <recommendedName>
        <fullName evidence="4">DUF3298 domain-containing protein</fullName>
    </recommendedName>
</protein>
<gene>
    <name evidence="2" type="ORF">H9813_06740</name>
</gene>
<feature type="chain" id="PRO_5039446861" description="DUF3298 domain-containing protein" evidence="1">
    <location>
        <begin position="27"/>
        <end position="338"/>
    </location>
</feature>
<dbReference type="PROSITE" id="PS51257">
    <property type="entry name" value="PROKAR_LIPOPROTEIN"/>
    <property type="match status" value="1"/>
</dbReference>
<proteinExistence type="predicted"/>
<reference evidence="2" key="1">
    <citation type="journal article" date="2021" name="PeerJ">
        <title>Extensive microbial diversity within the chicken gut microbiome revealed by metagenomics and culture.</title>
        <authorList>
            <person name="Gilroy R."/>
            <person name="Ravi A."/>
            <person name="Getino M."/>
            <person name="Pursley I."/>
            <person name="Horton D.L."/>
            <person name="Alikhan N.F."/>
            <person name="Baker D."/>
            <person name="Gharbi K."/>
            <person name="Hall N."/>
            <person name="Watson M."/>
            <person name="Adriaenssens E.M."/>
            <person name="Foster-Nyarko E."/>
            <person name="Jarju S."/>
            <person name="Secka A."/>
            <person name="Antonio M."/>
            <person name="Oren A."/>
            <person name="Chaudhuri R.R."/>
            <person name="La Ragione R."/>
            <person name="Hildebrand F."/>
            <person name="Pallen M.J."/>
        </authorList>
    </citation>
    <scope>NUCLEOTIDE SEQUENCE</scope>
    <source>
        <strain evidence="2">ChiGjej4B4-18154</strain>
    </source>
</reference>
<reference evidence="2" key="2">
    <citation type="submission" date="2021-04" db="EMBL/GenBank/DDBJ databases">
        <authorList>
            <person name="Gilroy R."/>
        </authorList>
    </citation>
    <scope>NUCLEOTIDE SEQUENCE</scope>
    <source>
        <strain evidence="2">ChiGjej4B4-18154</strain>
    </source>
</reference>
<name>A0A9D2IZE7_9FIRM</name>
<dbReference type="Proteomes" id="UP000824035">
    <property type="component" value="Unassembled WGS sequence"/>
</dbReference>
<keyword evidence="1" id="KW-0732">Signal</keyword>
<comment type="caution">
    <text evidence="2">The sequence shown here is derived from an EMBL/GenBank/DDBJ whole genome shotgun (WGS) entry which is preliminary data.</text>
</comment>
<accession>A0A9D2IZE7</accession>
<evidence type="ECO:0000313" key="2">
    <source>
        <dbReference type="EMBL" id="HIZ30908.1"/>
    </source>
</evidence>
<organism evidence="2 3">
    <name type="scientific">Candidatus Allofournierella merdipullorum</name>
    <dbReference type="NCBI Taxonomy" id="2838595"/>
    <lineage>
        <taxon>Bacteria</taxon>
        <taxon>Bacillati</taxon>
        <taxon>Bacillota</taxon>
        <taxon>Clostridia</taxon>
        <taxon>Eubacteriales</taxon>
        <taxon>Oscillospiraceae</taxon>
        <taxon>Allofournierella</taxon>
    </lineage>
</organism>